<dbReference type="RefSeq" id="XP_003678833.1">
    <property type="nucleotide sequence ID" value="XM_003678785.1"/>
</dbReference>
<dbReference type="SUPFAM" id="SSF48439">
    <property type="entry name" value="Protein prenylyltransferase"/>
    <property type="match status" value="1"/>
</dbReference>
<dbReference type="HOGENOM" id="CLU_062497_0_0_1"/>
<dbReference type="GO" id="GO:0170069">
    <property type="term" value="C:geranylgeranyltransferase-III complex"/>
    <property type="evidence" value="ECO:0007669"/>
    <property type="project" value="EnsemblFungi"/>
</dbReference>
<dbReference type="OrthoDB" id="5358702at2759"/>
<dbReference type="Gene3D" id="1.25.40.120">
    <property type="entry name" value="Protein prenylyltransferase"/>
    <property type="match status" value="1"/>
</dbReference>
<proteinExistence type="predicted"/>
<organism evidence="1 2">
    <name type="scientific">Torulaspora delbrueckii</name>
    <name type="common">Yeast</name>
    <name type="synonym">Candida colliculosa</name>
    <dbReference type="NCBI Taxonomy" id="4950"/>
    <lineage>
        <taxon>Eukaryota</taxon>
        <taxon>Fungi</taxon>
        <taxon>Dikarya</taxon>
        <taxon>Ascomycota</taxon>
        <taxon>Saccharomycotina</taxon>
        <taxon>Saccharomycetes</taxon>
        <taxon>Saccharomycetales</taxon>
        <taxon>Saccharomycetaceae</taxon>
        <taxon>Torulaspora</taxon>
    </lineage>
</organism>
<dbReference type="GO" id="GO:0170068">
    <property type="term" value="F:geranylgeranyltransferase type III activity"/>
    <property type="evidence" value="ECO:0007669"/>
    <property type="project" value="EnsemblFungi"/>
</dbReference>
<evidence type="ECO:0000313" key="1">
    <source>
        <dbReference type="EMBL" id="CCE89622.1"/>
    </source>
</evidence>
<dbReference type="InParanoid" id="G8ZLX8"/>
<evidence type="ECO:0000313" key="2">
    <source>
        <dbReference type="Proteomes" id="UP000005627"/>
    </source>
</evidence>
<reference evidence="1 2" key="1">
    <citation type="journal article" date="2011" name="Proc. Natl. Acad. Sci. U.S.A.">
        <title>Evolutionary erosion of yeast sex chromosomes by mating-type switching accidents.</title>
        <authorList>
            <person name="Gordon J.L."/>
            <person name="Armisen D."/>
            <person name="Proux-Wera E."/>
            <person name="Oheigeartaigh S.S."/>
            <person name="Byrne K.P."/>
            <person name="Wolfe K.H."/>
        </authorList>
    </citation>
    <scope>NUCLEOTIDE SEQUENCE [LARGE SCALE GENOMIC DNA]</scope>
    <source>
        <strain evidence="2">ATCC 10662 / CBS 1146 / NBRC 0425 / NCYC 2629 / NRRL Y-866</strain>
    </source>
</reference>
<protein>
    <submittedName>
        <fullName evidence="1">Uncharacterized protein</fullName>
    </submittedName>
</protein>
<gene>
    <name evidence="1" type="primary">TDEL0A02900</name>
    <name evidence="1" type="ORF">TDEL_0A02900</name>
</gene>
<dbReference type="EMBL" id="HE616742">
    <property type="protein sequence ID" value="CCE89622.1"/>
    <property type="molecule type" value="Genomic_DNA"/>
</dbReference>
<dbReference type="GO" id="GO:0006612">
    <property type="term" value="P:protein targeting to membrane"/>
    <property type="evidence" value="ECO:0007669"/>
    <property type="project" value="EnsemblFungi"/>
</dbReference>
<dbReference type="FunCoup" id="G8ZLX8">
    <property type="interactions" value="21"/>
</dbReference>
<dbReference type="GeneID" id="11503033"/>
<dbReference type="GO" id="GO:0006914">
    <property type="term" value="P:autophagy"/>
    <property type="evidence" value="ECO:0007669"/>
    <property type="project" value="EnsemblFungi"/>
</dbReference>
<name>G8ZLX8_TORDE</name>
<dbReference type="KEGG" id="tdl:TDEL_0A02900"/>
<dbReference type="eggNOG" id="ENOG502RXS6">
    <property type="taxonomic scope" value="Eukaryota"/>
</dbReference>
<keyword evidence="2" id="KW-1185">Reference proteome</keyword>
<accession>G8ZLX8</accession>
<sequence length="375" mass="43468">MSFETPLCEELYQVLLYKPEVSDYRLTFVPGKADGNHHFLIHEEEGQVEAICFKYTLLAVFEESHRILAQIQNGNFNNRSQSDVYISTLGFFLATPENRSALNLHEKAFYELLRRSNDFESLKLLKQELAIVERLLTSTNNRLNKSSSLWCLYRKLSVISKVLNFENPNLISVFIHSGNRHISNYYCWNSVRWFFDVVSLTEKDRLFEATQMFCFKNIKDASSWSTFSYMVCQQSRKSCFNLTDCERLGKHIGLKESHVGNPGWLVLNVETVAKRILNLIDTASAADWPPYHCLLAIYNEFPKAVTPVIPPSWSEDIIIFEKKHKAICLLRNNPLIPKEFADDLLISSNFRHLGYKKLLIQKLHKLNQNNITLTS</sequence>
<dbReference type="GO" id="GO:0031505">
    <property type="term" value="P:fungal-type cell wall organization"/>
    <property type="evidence" value="ECO:0007669"/>
    <property type="project" value="EnsemblFungi"/>
</dbReference>
<dbReference type="Proteomes" id="UP000005627">
    <property type="component" value="Chromosome 1"/>
</dbReference>
<dbReference type="AlphaFoldDB" id="G8ZLX8"/>